<dbReference type="EMBL" id="LR797004">
    <property type="protein sequence ID" value="CAB4180747.1"/>
    <property type="molecule type" value="Genomic_DNA"/>
</dbReference>
<gene>
    <name evidence="3" type="ORF">UFOVP1053_7</name>
    <name evidence="4" type="ORF">UFOVP1297_4</name>
    <name evidence="5" type="ORF">UFOVP1647_44</name>
    <name evidence="1" type="ORF">UFOVP472_7</name>
    <name evidence="2" type="ORF">UFOVP891_60</name>
</gene>
<reference evidence="4" key="1">
    <citation type="submission" date="2020-05" db="EMBL/GenBank/DDBJ databases">
        <authorList>
            <person name="Chiriac C."/>
            <person name="Salcher M."/>
            <person name="Ghai R."/>
            <person name="Kavagutti S V."/>
        </authorList>
    </citation>
    <scope>NUCLEOTIDE SEQUENCE</scope>
</reference>
<dbReference type="EMBL" id="LR796839">
    <property type="protein sequence ID" value="CAB4169239.1"/>
    <property type="molecule type" value="Genomic_DNA"/>
</dbReference>
<name>A0A6J5RE47_9CAUD</name>
<dbReference type="EMBL" id="LR796442">
    <property type="protein sequence ID" value="CAB4144989.1"/>
    <property type="molecule type" value="Genomic_DNA"/>
</dbReference>
<evidence type="ECO:0000313" key="1">
    <source>
        <dbReference type="EMBL" id="CAB4144989.1"/>
    </source>
</evidence>
<dbReference type="EMBL" id="LR797237">
    <property type="protein sequence ID" value="CAB4195299.1"/>
    <property type="molecule type" value="Genomic_DNA"/>
</dbReference>
<evidence type="ECO:0000313" key="4">
    <source>
        <dbReference type="EMBL" id="CAB4195299.1"/>
    </source>
</evidence>
<dbReference type="EMBL" id="LR797507">
    <property type="protein sequence ID" value="CAB4221908.1"/>
    <property type="molecule type" value="Genomic_DNA"/>
</dbReference>
<accession>A0A6J5RE47</accession>
<protein>
    <submittedName>
        <fullName evidence="4">Uncharacterized protein</fullName>
    </submittedName>
</protein>
<evidence type="ECO:0000313" key="2">
    <source>
        <dbReference type="EMBL" id="CAB4169239.1"/>
    </source>
</evidence>
<evidence type="ECO:0000313" key="3">
    <source>
        <dbReference type="EMBL" id="CAB4180747.1"/>
    </source>
</evidence>
<evidence type="ECO:0000313" key="5">
    <source>
        <dbReference type="EMBL" id="CAB4221908.1"/>
    </source>
</evidence>
<proteinExistence type="predicted"/>
<organism evidence="4">
    <name type="scientific">uncultured Caudovirales phage</name>
    <dbReference type="NCBI Taxonomy" id="2100421"/>
    <lineage>
        <taxon>Viruses</taxon>
        <taxon>Duplodnaviria</taxon>
        <taxon>Heunggongvirae</taxon>
        <taxon>Uroviricota</taxon>
        <taxon>Caudoviricetes</taxon>
        <taxon>Peduoviridae</taxon>
        <taxon>Maltschvirus</taxon>
        <taxon>Maltschvirus maltsch</taxon>
    </lineage>
</organism>
<sequence length="186" mass="19241">MADGLFYNDLREPFISSDLAAISPLATAVALYTPSSFPVLGGQYFARPGKALRVRLFGRCTSVLTPGNVSFAIYYGTGASANGVLLASSGAVAWSASQTNMSFMVEVDVTCRTTGSTGSLFCTGFAKFNVAAVASTLQPLLIPATAPVVSAACDLTAALIISVQMIRSGSTAETAQVHQMQVIALN</sequence>